<name>A0A371WY94_9HYPH</name>
<evidence type="ECO:0000256" key="4">
    <source>
        <dbReference type="PROSITE-ProRule" id="PRU01161"/>
    </source>
</evidence>
<dbReference type="PANTHER" id="PTHR14226:SF76">
    <property type="entry name" value="NTE FAMILY PROTEIN RSSA"/>
    <property type="match status" value="1"/>
</dbReference>
<organism evidence="7 8">
    <name type="scientific">Fulvimarina endophytica</name>
    <dbReference type="NCBI Taxonomy" id="2293836"/>
    <lineage>
        <taxon>Bacteria</taxon>
        <taxon>Pseudomonadati</taxon>
        <taxon>Pseudomonadota</taxon>
        <taxon>Alphaproteobacteria</taxon>
        <taxon>Hyphomicrobiales</taxon>
        <taxon>Aurantimonadaceae</taxon>
        <taxon>Fulvimarina</taxon>
    </lineage>
</organism>
<dbReference type="Gene3D" id="3.40.1090.10">
    <property type="entry name" value="Cytosolic phospholipase A2 catalytic domain"/>
    <property type="match status" value="2"/>
</dbReference>
<accession>A0A371WY94</accession>
<dbReference type="GO" id="GO:0016787">
    <property type="term" value="F:hydrolase activity"/>
    <property type="evidence" value="ECO:0007669"/>
    <property type="project" value="UniProtKB-UniRule"/>
</dbReference>
<reference evidence="7 8" key="1">
    <citation type="submission" date="2018-08" db="EMBL/GenBank/DDBJ databases">
        <title>Fulvimarina sp. 85, whole genome shotgun sequence.</title>
        <authorList>
            <person name="Tuo L."/>
        </authorList>
    </citation>
    <scope>NUCLEOTIDE SEQUENCE [LARGE SCALE GENOMIC DNA]</scope>
    <source>
        <strain evidence="7 8">85</strain>
    </source>
</reference>
<dbReference type="Proteomes" id="UP000264310">
    <property type="component" value="Unassembled WGS sequence"/>
</dbReference>
<evidence type="ECO:0000256" key="2">
    <source>
        <dbReference type="ARBA" id="ARBA00022963"/>
    </source>
</evidence>
<dbReference type="InterPro" id="IPR016035">
    <property type="entry name" value="Acyl_Trfase/lysoPLipase"/>
</dbReference>
<dbReference type="PROSITE" id="PS51635">
    <property type="entry name" value="PNPLA"/>
    <property type="match status" value="1"/>
</dbReference>
<evidence type="ECO:0000259" key="6">
    <source>
        <dbReference type="PROSITE" id="PS51635"/>
    </source>
</evidence>
<proteinExistence type="predicted"/>
<dbReference type="EMBL" id="QURL01000011">
    <property type="protein sequence ID" value="RFC61953.1"/>
    <property type="molecule type" value="Genomic_DNA"/>
</dbReference>
<evidence type="ECO:0000256" key="5">
    <source>
        <dbReference type="SAM" id="MobiDB-lite"/>
    </source>
</evidence>
<keyword evidence="3 4" id="KW-0443">Lipid metabolism</keyword>
<feature type="region of interest" description="Disordered" evidence="5">
    <location>
        <begin position="1"/>
        <end position="41"/>
    </location>
</feature>
<feature type="short sequence motif" description="GXSXG" evidence="4">
    <location>
        <begin position="80"/>
        <end position="84"/>
    </location>
</feature>
<keyword evidence="8" id="KW-1185">Reference proteome</keyword>
<dbReference type="InterPro" id="IPR002641">
    <property type="entry name" value="PNPLA_dom"/>
</dbReference>
<dbReference type="AlphaFoldDB" id="A0A371WY94"/>
<dbReference type="GO" id="GO:0016042">
    <property type="term" value="P:lipid catabolic process"/>
    <property type="evidence" value="ECO:0007669"/>
    <property type="project" value="UniProtKB-UniRule"/>
</dbReference>
<keyword evidence="1 4" id="KW-0378">Hydrolase</keyword>
<feature type="domain" description="PNPLA" evidence="6">
    <location>
        <begin position="49"/>
        <end position="209"/>
    </location>
</feature>
<evidence type="ECO:0000313" key="7">
    <source>
        <dbReference type="EMBL" id="RFC61953.1"/>
    </source>
</evidence>
<dbReference type="OrthoDB" id="5290098at2"/>
<dbReference type="PANTHER" id="PTHR14226">
    <property type="entry name" value="NEUROPATHY TARGET ESTERASE/SWISS CHEESE D.MELANOGASTER"/>
    <property type="match status" value="1"/>
</dbReference>
<dbReference type="Pfam" id="PF01734">
    <property type="entry name" value="Patatin"/>
    <property type="match status" value="1"/>
</dbReference>
<sequence>MMNRMIHRRDASAASVTPGETADPQGAGGAASAGATPKRRKGDREGIALALGGGAARGWAHIGVIRALEEADIPVSMVAGTSIGALVGGCYLAGKLDDLEAFARSLTRRGMFRFLDFHLGGAGLIRGMRLSDRLTDSLHGVAIEDLSRPFVAVATDSRSGHEVWLDSGSLVLAMRASYALPGVFGPVDCAGRRLLDGALVNPVPANVCRTMEERMVVAVNLSHDLYGRAAVVRLSARDCDPSSPDWRERRNPEGRARRENFGIVRSMVDAFNIIQDRISRSRLAGDPPDLSLNPRVREIGLSEFNRAAEAIDLGYEAASARISEIRQIAREISGDRD</sequence>
<keyword evidence="2 4" id="KW-0442">Lipid degradation</keyword>
<dbReference type="RefSeq" id="WP_116684794.1">
    <property type="nucleotide sequence ID" value="NZ_QURL01000011.1"/>
</dbReference>
<dbReference type="SUPFAM" id="SSF52151">
    <property type="entry name" value="FabD/lysophospholipase-like"/>
    <property type="match status" value="1"/>
</dbReference>
<comment type="caution">
    <text evidence="4">Lacks conserved residue(s) required for the propagation of feature annotation.</text>
</comment>
<protein>
    <submittedName>
        <fullName evidence="7">NTE family protein rssA</fullName>
    </submittedName>
</protein>
<comment type="caution">
    <text evidence="7">The sequence shown here is derived from an EMBL/GenBank/DDBJ whole genome shotgun (WGS) entry which is preliminary data.</text>
</comment>
<evidence type="ECO:0000256" key="3">
    <source>
        <dbReference type="ARBA" id="ARBA00023098"/>
    </source>
</evidence>
<feature type="active site" description="Nucleophile" evidence="4">
    <location>
        <position position="82"/>
    </location>
</feature>
<evidence type="ECO:0000313" key="8">
    <source>
        <dbReference type="Proteomes" id="UP000264310"/>
    </source>
</evidence>
<feature type="active site" description="Proton acceptor" evidence="4">
    <location>
        <position position="196"/>
    </location>
</feature>
<feature type="short sequence motif" description="DGA/G" evidence="4">
    <location>
        <begin position="196"/>
        <end position="198"/>
    </location>
</feature>
<evidence type="ECO:0000256" key="1">
    <source>
        <dbReference type="ARBA" id="ARBA00022801"/>
    </source>
</evidence>
<gene>
    <name evidence="7" type="ORF">DYI37_18675</name>
</gene>
<dbReference type="InterPro" id="IPR050301">
    <property type="entry name" value="NTE"/>
</dbReference>